<proteinExistence type="inferred from homology"/>
<dbReference type="InterPro" id="IPR001867">
    <property type="entry name" value="OmpR/PhoB-type_DNA-bd"/>
</dbReference>
<dbReference type="SUPFAM" id="SSF46894">
    <property type="entry name" value="C-terminal effector domain of the bipartite response regulators"/>
    <property type="match status" value="1"/>
</dbReference>
<accession>A0A2P4UGX4</accession>
<dbReference type="SMART" id="SM00862">
    <property type="entry name" value="Trans_reg_C"/>
    <property type="match status" value="1"/>
</dbReference>
<dbReference type="InterPro" id="IPR005158">
    <property type="entry name" value="BTAD"/>
</dbReference>
<dbReference type="SUPFAM" id="SSF48452">
    <property type="entry name" value="TPR-like"/>
    <property type="match status" value="1"/>
</dbReference>
<dbReference type="InterPro" id="IPR011990">
    <property type="entry name" value="TPR-like_helical_dom_sf"/>
</dbReference>
<dbReference type="GO" id="GO:0000160">
    <property type="term" value="P:phosphorelay signal transduction system"/>
    <property type="evidence" value="ECO:0007669"/>
    <property type="project" value="InterPro"/>
</dbReference>
<dbReference type="Pfam" id="PF00486">
    <property type="entry name" value="Trans_reg_C"/>
    <property type="match status" value="1"/>
</dbReference>
<dbReference type="InterPro" id="IPR016032">
    <property type="entry name" value="Sig_transdc_resp-reg_C-effctor"/>
</dbReference>
<dbReference type="InterPro" id="IPR041664">
    <property type="entry name" value="AAA_16"/>
</dbReference>
<dbReference type="Proteomes" id="UP000242367">
    <property type="component" value="Unassembled WGS sequence"/>
</dbReference>
<dbReference type="PROSITE" id="PS51755">
    <property type="entry name" value="OMPR_PHOB"/>
    <property type="match status" value="1"/>
</dbReference>
<evidence type="ECO:0000256" key="1">
    <source>
        <dbReference type="ARBA" id="ARBA00005820"/>
    </source>
</evidence>
<keyword evidence="4" id="KW-0804">Transcription</keyword>
<dbReference type="Gene3D" id="1.25.40.10">
    <property type="entry name" value="Tetratricopeptide repeat domain"/>
    <property type="match status" value="1"/>
</dbReference>
<evidence type="ECO:0000256" key="4">
    <source>
        <dbReference type="ARBA" id="ARBA00023163"/>
    </source>
</evidence>
<dbReference type="AlphaFoldDB" id="A0A2P4UGX4"/>
<gene>
    <name evidence="7" type="primary">embR_1</name>
    <name evidence="7" type="ORF">BTM25_29530</name>
</gene>
<reference evidence="7 8" key="1">
    <citation type="journal article" date="2017" name="Chemistry">
        <title>Isolation, Biosynthesis and Chemical Modifications of Rubterolones A-F: Rare Tropolone Alkaloids from Actinomadura sp. 5-2.</title>
        <authorList>
            <person name="Guo H."/>
            <person name="Benndorf R."/>
            <person name="Leichnitz D."/>
            <person name="Klassen J.L."/>
            <person name="Vollmers J."/>
            <person name="Gorls H."/>
            <person name="Steinacker M."/>
            <person name="Weigel C."/>
            <person name="Dahse H.M."/>
            <person name="Kaster A.K."/>
            <person name="de Beer Z.W."/>
            <person name="Poulsen M."/>
            <person name="Beemelmanns C."/>
        </authorList>
    </citation>
    <scope>NUCLEOTIDE SEQUENCE [LARGE SCALE GENOMIC DNA]</scope>
    <source>
        <strain evidence="7 8">5-2</strain>
    </source>
</reference>
<dbReference type="PANTHER" id="PTHR35807:SF1">
    <property type="entry name" value="TRANSCRIPTIONAL REGULATOR REDD"/>
    <property type="match status" value="1"/>
</dbReference>
<dbReference type="Gene3D" id="1.10.10.10">
    <property type="entry name" value="Winged helix-like DNA-binding domain superfamily/Winged helix DNA-binding domain"/>
    <property type="match status" value="1"/>
</dbReference>
<dbReference type="Pfam" id="PF03704">
    <property type="entry name" value="BTAD"/>
    <property type="match status" value="1"/>
</dbReference>
<dbReference type="GO" id="GO:0006355">
    <property type="term" value="P:regulation of DNA-templated transcription"/>
    <property type="evidence" value="ECO:0007669"/>
    <property type="project" value="InterPro"/>
</dbReference>
<feature type="domain" description="OmpR/PhoB-type" evidence="6">
    <location>
        <begin position="1"/>
        <end position="98"/>
    </location>
</feature>
<protein>
    <submittedName>
        <fullName evidence="7">Transcriptional regulatory protein EmbR</fullName>
    </submittedName>
</protein>
<organism evidence="7 8">
    <name type="scientific">Actinomadura rubteroloni</name>
    <dbReference type="NCBI Taxonomy" id="1926885"/>
    <lineage>
        <taxon>Bacteria</taxon>
        <taxon>Bacillati</taxon>
        <taxon>Actinomycetota</taxon>
        <taxon>Actinomycetes</taxon>
        <taxon>Streptosporangiales</taxon>
        <taxon>Thermomonosporaceae</taxon>
        <taxon>Actinomadura</taxon>
    </lineage>
</organism>
<evidence type="ECO:0000256" key="5">
    <source>
        <dbReference type="PROSITE-ProRule" id="PRU01091"/>
    </source>
</evidence>
<dbReference type="Pfam" id="PF13191">
    <property type="entry name" value="AAA_16"/>
    <property type="match status" value="1"/>
</dbReference>
<dbReference type="PANTHER" id="PTHR35807">
    <property type="entry name" value="TRANSCRIPTIONAL REGULATOR REDD-RELATED"/>
    <property type="match status" value="1"/>
</dbReference>
<feature type="DNA-binding region" description="OmpR/PhoB-type" evidence="5">
    <location>
        <begin position="1"/>
        <end position="98"/>
    </location>
</feature>
<dbReference type="InterPro" id="IPR036388">
    <property type="entry name" value="WH-like_DNA-bd_sf"/>
</dbReference>
<evidence type="ECO:0000259" key="6">
    <source>
        <dbReference type="PROSITE" id="PS51755"/>
    </source>
</evidence>
<evidence type="ECO:0000256" key="3">
    <source>
        <dbReference type="ARBA" id="ARBA00023125"/>
    </source>
</evidence>
<dbReference type="GO" id="GO:0003677">
    <property type="term" value="F:DNA binding"/>
    <property type="evidence" value="ECO:0007669"/>
    <property type="project" value="UniProtKB-UniRule"/>
</dbReference>
<evidence type="ECO:0000313" key="7">
    <source>
        <dbReference type="EMBL" id="POM24324.1"/>
    </source>
</evidence>
<dbReference type="InterPro" id="IPR051677">
    <property type="entry name" value="AfsR-DnrI-RedD_regulator"/>
</dbReference>
<keyword evidence="8" id="KW-1185">Reference proteome</keyword>
<evidence type="ECO:0000313" key="8">
    <source>
        <dbReference type="Proteomes" id="UP000242367"/>
    </source>
</evidence>
<keyword evidence="2" id="KW-0805">Transcription regulation</keyword>
<dbReference type="EMBL" id="MTBP01000002">
    <property type="protein sequence ID" value="POM24324.1"/>
    <property type="molecule type" value="Genomic_DNA"/>
</dbReference>
<dbReference type="SMART" id="SM01043">
    <property type="entry name" value="BTAD"/>
    <property type="match status" value="1"/>
</dbReference>
<comment type="caution">
    <text evidence="7">The sequence shown here is derived from an EMBL/GenBank/DDBJ whole genome shotgun (WGS) entry which is preliminary data.</text>
</comment>
<dbReference type="RefSeq" id="WP_103563465.1">
    <property type="nucleotide sequence ID" value="NZ_MTBP01000002.1"/>
</dbReference>
<name>A0A2P4UGX4_9ACTN</name>
<sequence>MANVRVLGPFGATIGETRADLGGPRQRSVLARLVAAGGELVTADRLIADLWPGEAPPRAAAGLQSFVSHLRRALEPDRPPRTPARVLVTAPPGYALRLPGDQVDAWRFAALTDRAGTHLAAGEGEAALHAARAALAEWRGPAYAEFADLPWAAAEAARLAELRLLAVERRAGALLAVGSAAEAVPDLEAHTAAHPLREDAWRLLGLALYRAGRQGDALAALRRARAVLTEELGVDPGPALRELERDILAQSPELAPARPALTVVTGTVRRDGTFVGRAAELDRLAGAAERARAGRCTLVLVAGDAGMGKTALTERFAGTLTGWTRAFGRAPETGGAPAAWPWAELLRSLAADAPPGADLAARLAPLLDDVPSGGDAQTGRFRLNLAVAAYLDGLAARTPLLLVLDDLHWADDETLTLLTELPGRLRDRPVLLVGAYRGTEIPARLATALAALARHEPHRLDLAGLSAGETAELLRAACATRLDADAVTVIAERTGGNPFFARETARLLDAEGPDAAAREVPAGVGDVLRRRVARLPGAAQHVLRVAAVAGRDADLDVLADACGADEDALIDTVEAGLAAGLVTEPGPGRVRFAHALVRDTLLTGLSQARRTRLHGVLAAALERRRPGDSAALAHHHLAWGGDPGKAVRYARLAAEAAEARFAHAAAAELWCRAADLPGDVRDRLDLEAAAIRASALAGKVEDARARRQAALPAALALGDPVVLARVLVAFVTPTLWTTHVYGTVDAEIVAAVGRALDALPAAAGALRVRLLTVLAMETEGEPGDTGPRAAGEAVALARDLGDPELLAVALNGRYLNSYQDAAQREDRWEIATELRALAAGHGLPAYECLAHLLLHQTAVARLDLAAAAEHAAAGRRLSREYGLPLLEALGGWHRGLAHVVAGRLDDAEREYVRTGEHTARSTVWNSARGMQMAALFGIRLVQGRVAETADAAGWLAAEWPHVGAVADIQALALHARGRTADARRVAARAGRIRHDYLRDLSLALRGLRALALGDRATAAAVHADLLPYRDQLAGGACAVVAVGPAAQILGDLAVFLDRPDEAAAHYRAAARVAATVGSAHWERQAAEALRALGVPAA</sequence>
<evidence type="ECO:0000256" key="2">
    <source>
        <dbReference type="ARBA" id="ARBA00023015"/>
    </source>
</evidence>
<keyword evidence="3 5" id="KW-0238">DNA-binding</keyword>
<comment type="similarity">
    <text evidence="1">Belongs to the AfsR/DnrI/RedD regulatory family.</text>
</comment>
<dbReference type="CDD" id="cd15831">
    <property type="entry name" value="BTAD"/>
    <property type="match status" value="1"/>
</dbReference>
<dbReference type="InterPro" id="IPR027417">
    <property type="entry name" value="P-loop_NTPase"/>
</dbReference>
<dbReference type="SUPFAM" id="SSF52540">
    <property type="entry name" value="P-loop containing nucleoside triphosphate hydrolases"/>
    <property type="match status" value="1"/>
</dbReference>